<sequence length="73" mass="8202">MVRFLGVASLLLFSHIALVAADAVPAVRAKANDIFMRSFYAQRRAKIMGAARQAPKWVSSRLSERANLREDQR</sequence>
<proteinExistence type="predicted"/>
<reference evidence="3 4" key="1">
    <citation type="submission" date="2014-04" db="EMBL/GenBank/DDBJ databases">
        <authorList>
            <consortium name="DOE Joint Genome Institute"/>
            <person name="Kuo A."/>
            <person name="Kohler A."/>
            <person name="Nagy L.G."/>
            <person name="Floudas D."/>
            <person name="Copeland A."/>
            <person name="Barry K.W."/>
            <person name="Cichocki N."/>
            <person name="Veneault-Fourrey C."/>
            <person name="LaButti K."/>
            <person name="Lindquist E.A."/>
            <person name="Lipzen A."/>
            <person name="Lundell T."/>
            <person name="Morin E."/>
            <person name="Murat C."/>
            <person name="Sun H."/>
            <person name="Tunlid A."/>
            <person name="Henrissat B."/>
            <person name="Grigoriev I.V."/>
            <person name="Hibbett D.S."/>
            <person name="Martin F."/>
            <person name="Nordberg H.P."/>
            <person name="Cantor M.N."/>
            <person name="Hua S.X."/>
        </authorList>
    </citation>
    <scope>NUCLEOTIDE SEQUENCE [LARGE SCALE GENOMIC DNA]</scope>
    <source>
        <strain evidence="3 4">Foug A</strain>
    </source>
</reference>
<evidence type="ECO:0000256" key="1">
    <source>
        <dbReference type="SAM" id="MobiDB-lite"/>
    </source>
</evidence>
<dbReference type="Proteomes" id="UP000053989">
    <property type="component" value="Unassembled WGS sequence"/>
</dbReference>
<feature type="region of interest" description="Disordered" evidence="1">
    <location>
        <begin position="53"/>
        <end position="73"/>
    </location>
</feature>
<feature type="signal peptide" evidence="2">
    <location>
        <begin position="1"/>
        <end position="21"/>
    </location>
</feature>
<dbReference type="AlphaFoldDB" id="A0A0C3DR94"/>
<keyword evidence="2" id="KW-0732">Signal</keyword>
<keyword evidence="4" id="KW-1185">Reference proteome</keyword>
<organism evidence="3 4">
    <name type="scientific">Scleroderma citrinum Foug A</name>
    <dbReference type="NCBI Taxonomy" id="1036808"/>
    <lineage>
        <taxon>Eukaryota</taxon>
        <taxon>Fungi</taxon>
        <taxon>Dikarya</taxon>
        <taxon>Basidiomycota</taxon>
        <taxon>Agaricomycotina</taxon>
        <taxon>Agaricomycetes</taxon>
        <taxon>Agaricomycetidae</taxon>
        <taxon>Boletales</taxon>
        <taxon>Sclerodermatineae</taxon>
        <taxon>Sclerodermataceae</taxon>
        <taxon>Scleroderma</taxon>
    </lineage>
</organism>
<evidence type="ECO:0000256" key="2">
    <source>
        <dbReference type="SAM" id="SignalP"/>
    </source>
</evidence>
<feature type="chain" id="PRO_5002173902" evidence="2">
    <location>
        <begin position="22"/>
        <end position="73"/>
    </location>
</feature>
<dbReference type="InParanoid" id="A0A0C3DR94"/>
<protein>
    <submittedName>
        <fullName evidence="3">Uncharacterized protein</fullName>
    </submittedName>
</protein>
<feature type="compositionally biased region" description="Basic and acidic residues" evidence="1">
    <location>
        <begin position="62"/>
        <end position="73"/>
    </location>
</feature>
<dbReference type="EMBL" id="KN822037">
    <property type="protein sequence ID" value="KIM63170.1"/>
    <property type="molecule type" value="Genomic_DNA"/>
</dbReference>
<reference evidence="4" key="2">
    <citation type="submission" date="2015-01" db="EMBL/GenBank/DDBJ databases">
        <title>Evolutionary Origins and Diversification of the Mycorrhizal Mutualists.</title>
        <authorList>
            <consortium name="DOE Joint Genome Institute"/>
            <consortium name="Mycorrhizal Genomics Consortium"/>
            <person name="Kohler A."/>
            <person name="Kuo A."/>
            <person name="Nagy L.G."/>
            <person name="Floudas D."/>
            <person name="Copeland A."/>
            <person name="Barry K.W."/>
            <person name="Cichocki N."/>
            <person name="Veneault-Fourrey C."/>
            <person name="LaButti K."/>
            <person name="Lindquist E.A."/>
            <person name="Lipzen A."/>
            <person name="Lundell T."/>
            <person name="Morin E."/>
            <person name="Murat C."/>
            <person name="Riley R."/>
            <person name="Ohm R."/>
            <person name="Sun H."/>
            <person name="Tunlid A."/>
            <person name="Henrissat B."/>
            <person name="Grigoriev I.V."/>
            <person name="Hibbett D.S."/>
            <person name="Martin F."/>
        </authorList>
    </citation>
    <scope>NUCLEOTIDE SEQUENCE [LARGE SCALE GENOMIC DNA]</scope>
    <source>
        <strain evidence="4">Foug A</strain>
    </source>
</reference>
<dbReference type="HOGENOM" id="CLU_2706307_0_0_1"/>
<accession>A0A0C3DR94</accession>
<gene>
    <name evidence="3" type="ORF">SCLCIDRAFT_1214485</name>
</gene>
<name>A0A0C3DR94_9AGAM</name>
<evidence type="ECO:0000313" key="3">
    <source>
        <dbReference type="EMBL" id="KIM63170.1"/>
    </source>
</evidence>
<evidence type="ECO:0000313" key="4">
    <source>
        <dbReference type="Proteomes" id="UP000053989"/>
    </source>
</evidence>